<reference evidence="2 3" key="1">
    <citation type="submission" date="2024-05" db="EMBL/GenBank/DDBJ databases">
        <title>Genome Sequence and Characterization of the New Strain Purple Sulfur Bacterium of Genus Thioalkalicoccus.</title>
        <authorList>
            <person name="Bryantseva I.A."/>
            <person name="Kyndt J.A."/>
            <person name="Imhoff J.F."/>
        </authorList>
    </citation>
    <scope>NUCLEOTIDE SEQUENCE [LARGE SCALE GENOMIC DNA]</scope>
    <source>
        <strain evidence="2 3">Um2</strain>
    </source>
</reference>
<keyword evidence="3" id="KW-1185">Reference proteome</keyword>
<dbReference type="Proteomes" id="UP001564408">
    <property type="component" value="Unassembled WGS sequence"/>
</dbReference>
<organism evidence="2 3">
    <name type="scientific">Thioalkalicoccus limnaeus</name>
    <dbReference type="NCBI Taxonomy" id="120681"/>
    <lineage>
        <taxon>Bacteria</taxon>
        <taxon>Pseudomonadati</taxon>
        <taxon>Pseudomonadota</taxon>
        <taxon>Gammaproteobacteria</taxon>
        <taxon>Chromatiales</taxon>
        <taxon>Chromatiaceae</taxon>
        <taxon>Thioalkalicoccus</taxon>
    </lineage>
</organism>
<evidence type="ECO:0000313" key="3">
    <source>
        <dbReference type="Proteomes" id="UP001564408"/>
    </source>
</evidence>
<dbReference type="SUPFAM" id="SSF55909">
    <property type="entry name" value="Pentein"/>
    <property type="match status" value="1"/>
</dbReference>
<name>A0ABV4BCC4_9GAMM</name>
<dbReference type="EMBL" id="JBDKXB010000004">
    <property type="protein sequence ID" value="MEY6431805.1"/>
    <property type="molecule type" value="Genomic_DNA"/>
</dbReference>
<dbReference type="InterPro" id="IPR007466">
    <property type="entry name" value="Peptidyl-Arg-deiminase_porph"/>
</dbReference>
<accession>A0ABV4BCC4</accession>
<dbReference type="Gene3D" id="3.75.10.10">
    <property type="entry name" value="L-arginine/glycine Amidinotransferase, Chain A"/>
    <property type="match status" value="1"/>
</dbReference>
<proteinExistence type="predicted"/>
<dbReference type="Pfam" id="PF04371">
    <property type="entry name" value="PAD_porph"/>
    <property type="match status" value="1"/>
</dbReference>
<evidence type="ECO:0000256" key="1">
    <source>
        <dbReference type="ARBA" id="ARBA00022801"/>
    </source>
</evidence>
<keyword evidence="1" id="KW-0378">Hydrolase</keyword>
<comment type="caution">
    <text evidence="2">The sequence shown here is derived from an EMBL/GenBank/DDBJ whole genome shotgun (WGS) entry which is preliminary data.</text>
</comment>
<sequence length="349" mass="38223">MPRLPAEWEPHSAVMLTWPHDETAWRPQLAQIEGLYTELAAAIAAYEPVLIVCRDAAHREQIAARLDAADIPSRQRHLALAPSNDTWTRDHGPLTVLDGDRPLLLDCRFNGWGAKFPAGLDDRITQVLHQAGVFGDIPLRQQDLVLEGGAIDTDGDGTLLAMTRTLVDPKRNPHLTRAAIEARLAELLGTRRVLWIEEGQLSGDDTDGHIDTLARFCAPDTIAYVQCQDPNDTDFPGLAAMERELQGLRQASGAPYRLVPLPCPAPVLGQDGQRLAASYANFLIINGAVLVPVYRDPADQTALARIADLFPGREVRPLDCRRLIEQGGSLHCATMQLPTAVRLPGTHRA</sequence>
<dbReference type="PANTHER" id="PTHR31377">
    <property type="entry name" value="AGMATINE DEIMINASE-RELATED"/>
    <property type="match status" value="1"/>
</dbReference>
<evidence type="ECO:0000313" key="2">
    <source>
        <dbReference type="EMBL" id="MEY6431805.1"/>
    </source>
</evidence>
<gene>
    <name evidence="2" type="ORF">ABC977_05205</name>
</gene>
<protein>
    <submittedName>
        <fullName evidence="2">Agmatine deiminase family protein</fullName>
    </submittedName>
</protein>
<dbReference type="PANTHER" id="PTHR31377:SF0">
    <property type="entry name" value="AGMATINE DEIMINASE-RELATED"/>
    <property type="match status" value="1"/>
</dbReference>
<dbReference type="RefSeq" id="WP_369666187.1">
    <property type="nucleotide sequence ID" value="NZ_JBDKXB010000004.1"/>
</dbReference>